<dbReference type="Pfam" id="PF04316">
    <property type="entry name" value="FlgM"/>
    <property type="match status" value="1"/>
</dbReference>
<name>A0ABQ4PLG2_9GAMM</name>
<evidence type="ECO:0000313" key="11">
    <source>
        <dbReference type="Proteomes" id="UP000887104"/>
    </source>
</evidence>
<dbReference type="NCBIfam" id="TIGR03824">
    <property type="entry name" value="FlgM_jcvi"/>
    <property type="match status" value="1"/>
</dbReference>
<keyword evidence="3" id="KW-0678">Repressor</keyword>
<proteinExistence type="inferred from homology"/>
<keyword evidence="6" id="KW-0804">Transcription</keyword>
<evidence type="ECO:0000256" key="7">
    <source>
        <dbReference type="ARBA" id="ARBA00024739"/>
    </source>
</evidence>
<comment type="caution">
    <text evidence="10">The sequence shown here is derived from an EMBL/GenBank/DDBJ whole genome shotgun (WGS) entry which is preliminary data.</text>
</comment>
<evidence type="ECO:0000256" key="2">
    <source>
        <dbReference type="ARBA" id="ARBA00017823"/>
    </source>
</evidence>
<reference evidence="10" key="1">
    <citation type="submission" date="2021-05" db="EMBL/GenBank/DDBJ databases">
        <title>Molecular characterization for Shewanella algae harboring chromosomal blaOXA-55-like strains isolated from clinical and environment sample.</title>
        <authorList>
            <person name="Ohama Y."/>
            <person name="Aoki K."/>
            <person name="Harada S."/>
            <person name="Moriya K."/>
            <person name="Ishii Y."/>
            <person name="Tateda K."/>
        </authorList>
    </citation>
    <scope>NUCLEOTIDE SEQUENCE</scope>
    <source>
        <strain evidence="10">JCM 11563</strain>
    </source>
</reference>
<keyword evidence="4" id="KW-1005">Bacterial flagellum biogenesis</keyword>
<dbReference type="EMBL" id="BPEY01000061">
    <property type="protein sequence ID" value="GIU48742.1"/>
    <property type="molecule type" value="Genomic_DNA"/>
</dbReference>
<comment type="function">
    <text evidence="7">Responsible for the coupling of flagellin expression to flagellar assembly by preventing expression of the flagellin genes when a component of the middle class of proteins is defective. It negatively regulates flagellar genes by inhibiting the activity of FliA by directly binding to FliA.</text>
</comment>
<evidence type="ECO:0000256" key="1">
    <source>
        <dbReference type="ARBA" id="ARBA00005322"/>
    </source>
</evidence>
<dbReference type="InterPro" id="IPR007412">
    <property type="entry name" value="FlgM"/>
</dbReference>
<dbReference type="InterPro" id="IPR031316">
    <property type="entry name" value="FlgM_C"/>
</dbReference>
<keyword evidence="11" id="KW-1185">Reference proteome</keyword>
<sequence length="99" mass="10955">MEPVMEINKINSTINTEMGTSRSKTSSFVLPQETQAVVAQKPQAEVSDDCKLIAHNQPQLAEMDDVDLDKVAQIRQSLIDGSFDIDIEQMVDAIVQQHG</sequence>
<evidence type="ECO:0000259" key="9">
    <source>
        <dbReference type="Pfam" id="PF04316"/>
    </source>
</evidence>
<evidence type="ECO:0000256" key="4">
    <source>
        <dbReference type="ARBA" id="ARBA00022795"/>
    </source>
</evidence>
<dbReference type="InterPro" id="IPR035890">
    <property type="entry name" value="Anti-sigma-28_factor_FlgM_sf"/>
</dbReference>
<dbReference type="Proteomes" id="UP000887104">
    <property type="component" value="Unassembled WGS sequence"/>
</dbReference>
<organism evidence="10 11">
    <name type="scientific">Shewanella sairae</name>
    <dbReference type="NCBI Taxonomy" id="190310"/>
    <lineage>
        <taxon>Bacteria</taxon>
        <taxon>Pseudomonadati</taxon>
        <taxon>Pseudomonadota</taxon>
        <taxon>Gammaproteobacteria</taxon>
        <taxon>Alteromonadales</taxon>
        <taxon>Shewanellaceae</taxon>
        <taxon>Shewanella</taxon>
    </lineage>
</organism>
<comment type="similarity">
    <text evidence="1">Belongs to the FlgM family.</text>
</comment>
<accession>A0ABQ4PLG2</accession>
<keyword evidence="5" id="KW-0805">Transcription regulation</keyword>
<evidence type="ECO:0000256" key="3">
    <source>
        <dbReference type="ARBA" id="ARBA00022491"/>
    </source>
</evidence>
<evidence type="ECO:0000256" key="6">
    <source>
        <dbReference type="ARBA" id="ARBA00023163"/>
    </source>
</evidence>
<protein>
    <recommendedName>
        <fullName evidence="2">Negative regulator of flagellin synthesis</fullName>
    </recommendedName>
    <alternativeName>
        <fullName evidence="8">Anti-sigma-28 factor</fullName>
    </alternativeName>
</protein>
<gene>
    <name evidence="10" type="ORF">TUM4438_30800</name>
</gene>
<feature type="domain" description="Anti-sigma-28 factor FlgM C-terminal" evidence="9">
    <location>
        <begin position="44"/>
        <end position="95"/>
    </location>
</feature>
<evidence type="ECO:0000256" key="5">
    <source>
        <dbReference type="ARBA" id="ARBA00023015"/>
    </source>
</evidence>
<dbReference type="SUPFAM" id="SSF101498">
    <property type="entry name" value="Anti-sigma factor FlgM"/>
    <property type="match status" value="1"/>
</dbReference>
<evidence type="ECO:0000313" key="10">
    <source>
        <dbReference type="EMBL" id="GIU48742.1"/>
    </source>
</evidence>
<evidence type="ECO:0000256" key="8">
    <source>
        <dbReference type="ARBA" id="ARBA00030117"/>
    </source>
</evidence>